<dbReference type="AlphaFoldDB" id="A0A0A9AW66"/>
<sequence>MMDIELDLKTVLVLSNFTSDRITRSFYILLNYCHFYFLDELWFS</sequence>
<protein>
    <submittedName>
        <fullName evidence="1">Uncharacterized protein</fullName>
    </submittedName>
</protein>
<evidence type="ECO:0000313" key="1">
    <source>
        <dbReference type="EMBL" id="JAD51352.1"/>
    </source>
</evidence>
<accession>A0A0A9AW66</accession>
<organism evidence="1">
    <name type="scientific">Arundo donax</name>
    <name type="common">Giant reed</name>
    <name type="synonym">Donax arundinaceus</name>
    <dbReference type="NCBI Taxonomy" id="35708"/>
    <lineage>
        <taxon>Eukaryota</taxon>
        <taxon>Viridiplantae</taxon>
        <taxon>Streptophyta</taxon>
        <taxon>Embryophyta</taxon>
        <taxon>Tracheophyta</taxon>
        <taxon>Spermatophyta</taxon>
        <taxon>Magnoliopsida</taxon>
        <taxon>Liliopsida</taxon>
        <taxon>Poales</taxon>
        <taxon>Poaceae</taxon>
        <taxon>PACMAD clade</taxon>
        <taxon>Arundinoideae</taxon>
        <taxon>Arundineae</taxon>
        <taxon>Arundo</taxon>
    </lineage>
</organism>
<proteinExistence type="predicted"/>
<name>A0A0A9AW66_ARUDO</name>
<dbReference type="EMBL" id="GBRH01246543">
    <property type="protein sequence ID" value="JAD51352.1"/>
    <property type="molecule type" value="Transcribed_RNA"/>
</dbReference>
<reference evidence="1" key="1">
    <citation type="submission" date="2014-09" db="EMBL/GenBank/DDBJ databases">
        <authorList>
            <person name="Magalhaes I.L.F."/>
            <person name="Oliveira U."/>
            <person name="Santos F.R."/>
            <person name="Vidigal T.H.D.A."/>
            <person name="Brescovit A.D."/>
            <person name="Santos A.J."/>
        </authorList>
    </citation>
    <scope>NUCLEOTIDE SEQUENCE</scope>
    <source>
        <tissue evidence="1">Shoot tissue taken approximately 20 cm above the soil surface</tissue>
    </source>
</reference>
<reference evidence="1" key="2">
    <citation type="journal article" date="2015" name="Data Brief">
        <title>Shoot transcriptome of the giant reed, Arundo donax.</title>
        <authorList>
            <person name="Barrero R.A."/>
            <person name="Guerrero F.D."/>
            <person name="Moolhuijzen P."/>
            <person name="Goolsby J.A."/>
            <person name="Tidwell J."/>
            <person name="Bellgard S.E."/>
            <person name="Bellgard M.I."/>
        </authorList>
    </citation>
    <scope>NUCLEOTIDE SEQUENCE</scope>
    <source>
        <tissue evidence="1">Shoot tissue taken approximately 20 cm above the soil surface</tissue>
    </source>
</reference>